<keyword evidence="13" id="KW-1185">Reference proteome</keyword>
<accession>A0A285SQ30</accession>
<dbReference type="GO" id="GO:0051537">
    <property type="term" value="F:2 iron, 2 sulfur cluster binding"/>
    <property type="evidence" value="ECO:0007669"/>
    <property type="project" value="UniProtKB-KW"/>
</dbReference>
<evidence type="ECO:0000256" key="2">
    <source>
        <dbReference type="ARBA" id="ARBA00022714"/>
    </source>
</evidence>
<dbReference type="EMBL" id="OBMT01000008">
    <property type="protein sequence ID" value="SOC10332.1"/>
    <property type="molecule type" value="Genomic_DNA"/>
</dbReference>
<comment type="similarity">
    <text evidence="1">Belongs to the complex I 24 kDa subunit family.</text>
</comment>
<evidence type="ECO:0000256" key="3">
    <source>
        <dbReference type="ARBA" id="ARBA00022723"/>
    </source>
</evidence>
<evidence type="ECO:0000256" key="5">
    <source>
        <dbReference type="ARBA" id="ARBA00023004"/>
    </source>
</evidence>
<dbReference type="PANTHER" id="PTHR10371:SF3">
    <property type="entry name" value="NADH DEHYDROGENASE [UBIQUINONE] FLAVOPROTEIN 2, MITOCHONDRIAL"/>
    <property type="match status" value="1"/>
</dbReference>
<evidence type="ECO:0000256" key="7">
    <source>
        <dbReference type="ARBA" id="ARBA00023027"/>
    </source>
</evidence>
<dbReference type="FunFam" id="3.40.30.10:FF:000022">
    <property type="entry name" value="NADH dehydrogenase flavoprotein 2, mitochondrial"/>
    <property type="match status" value="1"/>
</dbReference>
<dbReference type="NCBIfam" id="TIGR01958">
    <property type="entry name" value="nuoE_fam"/>
    <property type="match status" value="1"/>
</dbReference>
<dbReference type="Pfam" id="PF01257">
    <property type="entry name" value="2Fe-2S_thioredx"/>
    <property type="match status" value="1"/>
</dbReference>
<keyword evidence="5" id="KW-0408">Iron</keyword>
<keyword evidence="10" id="KW-0175">Coiled coil</keyword>
<dbReference type="RefSeq" id="WP_097070356.1">
    <property type="nucleotide sequence ID" value="NZ_OBMT01000008.1"/>
</dbReference>
<name>A0A285SQ30_9RHOB</name>
<keyword evidence="3" id="KW-0479">Metal-binding</keyword>
<evidence type="ECO:0000313" key="12">
    <source>
        <dbReference type="EMBL" id="SOC10332.1"/>
    </source>
</evidence>
<evidence type="ECO:0000256" key="10">
    <source>
        <dbReference type="SAM" id="Coils"/>
    </source>
</evidence>
<dbReference type="PANTHER" id="PTHR10371">
    <property type="entry name" value="NADH DEHYDROGENASE UBIQUINONE FLAVOPROTEIN 2, MITOCHONDRIAL"/>
    <property type="match status" value="1"/>
</dbReference>
<evidence type="ECO:0000256" key="11">
    <source>
        <dbReference type="SAM" id="MobiDB-lite"/>
    </source>
</evidence>
<gene>
    <name evidence="12" type="ORF">SAMN05877831_10849</name>
</gene>
<dbReference type="Gene3D" id="1.10.10.1590">
    <property type="entry name" value="NADH-quinone oxidoreductase subunit E"/>
    <property type="match status" value="1"/>
</dbReference>
<dbReference type="PROSITE" id="PS01099">
    <property type="entry name" value="COMPLEX1_24K"/>
    <property type="match status" value="1"/>
</dbReference>
<keyword evidence="7" id="KW-0520">NAD</keyword>
<feature type="compositionally biased region" description="Pro residues" evidence="11">
    <location>
        <begin position="366"/>
        <end position="377"/>
    </location>
</feature>
<dbReference type="GO" id="GO:0022890">
    <property type="term" value="F:inorganic cation transmembrane transporter activity"/>
    <property type="evidence" value="ECO:0007669"/>
    <property type="project" value="UniProtKB-ARBA"/>
</dbReference>
<dbReference type="GO" id="GO:0022804">
    <property type="term" value="F:active transmembrane transporter activity"/>
    <property type="evidence" value="ECO:0007669"/>
    <property type="project" value="UniProtKB-ARBA"/>
</dbReference>
<dbReference type="GO" id="GO:1902494">
    <property type="term" value="C:catalytic complex"/>
    <property type="evidence" value="ECO:0007669"/>
    <property type="project" value="UniProtKB-ARBA"/>
</dbReference>
<sequence length="494" mass="52025">MLRRLHHEQPASFAFTPANRAWAEAQMTKYPEGRQASAIIPLLFRAQEQEGWLTKPAIEHVADMLGLPYIRALEVATFYFMFQLAPVGSVAHIQVCGTTSCMICGAEDLIAVCKRKIAAEPFALSADGKFSWEEVECLGACANAPMAQIGKDYFEDLTEENLETLIDALATGQAPRPGSQAGRFSSEPAAGLTSCAETAGEKEAANGSVARALAFGDGIKRIDGSEVPLSAPWQSGGRLGPIGMMGTRPMTAAQRAAEKAAAEKAAAEKAASEKAAAEKAAAEKAAAEKAAAEKAAAELAAAEKAQAEQRAAEKAAAEKAAAEQAAAEKAAAEKAFAEKAAAEAAEAEAISKAMVAAQTGTALEPEPAPETPEPEMPSEPAFAPARKAKGPVMVEVEAGEGVPPQGLDAPRGGMADDLKQIEGIGPVLERICHDLGVFHFDQIAQWGAEEVAWMDTNLKGFRGRVSRDKWVAQAKIIVAEGLARFRERARTNDY</sequence>
<dbReference type="InterPro" id="IPR002023">
    <property type="entry name" value="NuoE-like"/>
</dbReference>
<reference evidence="13" key="1">
    <citation type="submission" date="2017-08" db="EMBL/GenBank/DDBJ databases">
        <authorList>
            <person name="Varghese N."/>
            <person name="Submissions S."/>
        </authorList>
    </citation>
    <scope>NUCLEOTIDE SEQUENCE [LARGE SCALE GENOMIC DNA]</scope>
    <source>
        <strain evidence="13">JA276</strain>
    </source>
</reference>
<protein>
    <submittedName>
        <fullName evidence="12">NADH-quinone oxidoreductase E subunit</fullName>
    </submittedName>
</protein>
<dbReference type="GO" id="GO:0008324">
    <property type="term" value="F:monoatomic cation transmembrane transporter activity"/>
    <property type="evidence" value="ECO:0007669"/>
    <property type="project" value="UniProtKB-ARBA"/>
</dbReference>
<keyword evidence="2" id="KW-0001">2Fe-2S</keyword>
<dbReference type="NCBIfam" id="NF005724">
    <property type="entry name" value="PRK07539.1-4"/>
    <property type="match status" value="1"/>
</dbReference>
<feature type="region of interest" description="Disordered" evidence="11">
    <location>
        <begin position="361"/>
        <end position="386"/>
    </location>
</feature>
<comment type="catalytic activity">
    <reaction evidence="9">
        <text>a quinone + NADH + 5 H(+)(in) = a quinol + NAD(+) + 4 H(+)(out)</text>
        <dbReference type="Rhea" id="RHEA:57888"/>
        <dbReference type="ChEBI" id="CHEBI:15378"/>
        <dbReference type="ChEBI" id="CHEBI:24646"/>
        <dbReference type="ChEBI" id="CHEBI:57540"/>
        <dbReference type="ChEBI" id="CHEBI:57945"/>
        <dbReference type="ChEBI" id="CHEBI:132124"/>
    </reaction>
</comment>
<comment type="cofactor">
    <cofactor evidence="8">
        <name>[2Fe-2S] cluster</name>
        <dbReference type="ChEBI" id="CHEBI:190135"/>
    </cofactor>
</comment>
<evidence type="ECO:0000313" key="13">
    <source>
        <dbReference type="Proteomes" id="UP000219111"/>
    </source>
</evidence>
<evidence type="ECO:0000256" key="1">
    <source>
        <dbReference type="ARBA" id="ARBA00010643"/>
    </source>
</evidence>
<evidence type="ECO:0000256" key="9">
    <source>
        <dbReference type="ARBA" id="ARBA00047712"/>
    </source>
</evidence>
<dbReference type="Gene3D" id="3.40.30.10">
    <property type="entry name" value="Glutaredoxin"/>
    <property type="match status" value="1"/>
</dbReference>
<dbReference type="InterPro" id="IPR036249">
    <property type="entry name" value="Thioredoxin-like_sf"/>
</dbReference>
<dbReference type="GO" id="GO:0031090">
    <property type="term" value="C:organelle membrane"/>
    <property type="evidence" value="ECO:0007669"/>
    <property type="project" value="UniProtKB-ARBA"/>
</dbReference>
<dbReference type="CDD" id="cd03064">
    <property type="entry name" value="TRX_Fd_NuoE"/>
    <property type="match status" value="1"/>
</dbReference>
<keyword evidence="6" id="KW-0411">Iron-sulfur</keyword>
<dbReference type="GO" id="GO:0046872">
    <property type="term" value="F:metal ion binding"/>
    <property type="evidence" value="ECO:0007669"/>
    <property type="project" value="UniProtKB-KW"/>
</dbReference>
<dbReference type="SUPFAM" id="SSF52833">
    <property type="entry name" value="Thioredoxin-like"/>
    <property type="match status" value="1"/>
</dbReference>
<dbReference type="AlphaFoldDB" id="A0A285SQ30"/>
<keyword evidence="4" id="KW-1278">Translocase</keyword>
<feature type="coiled-coil region" evidence="10">
    <location>
        <begin position="250"/>
        <end position="347"/>
    </location>
</feature>
<evidence type="ECO:0000256" key="6">
    <source>
        <dbReference type="ARBA" id="ARBA00023014"/>
    </source>
</evidence>
<dbReference type="GO" id="GO:0031967">
    <property type="term" value="C:organelle envelope"/>
    <property type="evidence" value="ECO:0007669"/>
    <property type="project" value="UniProtKB-ARBA"/>
</dbReference>
<dbReference type="GO" id="GO:0098796">
    <property type="term" value="C:membrane protein complex"/>
    <property type="evidence" value="ECO:0007669"/>
    <property type="project" value="UniProtKB-ARBA"/>
</dbReference>
<organism evidence="12 13">
    <name type="scientific">Rhodobacter maris</name>
    <dbReference type="NCBI Taxonomy" id="446682"/>
    <lineage>
        <taxon>Bacteria</taxon>
        <taxon>Pseudomonadati</taxon>
        <taxon>Pseudomonadota</taxon>
        <taxon>Alphaproteobacteria</taxon>
        <taxon>Rhodobacterales</taxon>
        <taxon>Rhodobacter group</taxon>
        <taxon>Rhodobacter</taxon>
    </lineage>
</organism>
<evidence type="ECO:0000256" key="4">
    <source>
        <dbReference type="ARBA" id="ARBA00022967"/>
    </source>
</evidence>
<dbReference type="GO" id="GO:0098662">
    <property type="term" value="P:inorganic cation transmembrane transport"/>
    <property type="evidence" value="ECO:0007669"/>
    <property type="project" value="UniProtKB-ARBA"/>
</dbReference>
<dbReference type="OrthoDB" id="9807941at2"/>
<dbReference type="InterPro" id="IPR042128">
    <property type="entry name" value="NuoE_dom"/>
</dbReference>
<dbReference type="InterPro" id="IPR041921">
    <property type="entry name" value="NuoE_N"/>
</dbReference>
<evidence type="ECO:0000256" key="8">
    <source>
        <dbReference type="ARBA" id="ARBA00034078"/>
    </source>
</evidence>
<dbReference type="FunFam" id="1.10.10.1590:FF:000001">
    <property type="entry name" value="NADH-quinone oxidoreductase subunit E"/>
    <property type="match status" value="1"/>
</dbReference>
<dbReference type="GO" id="GO:0003954">
    <property type="term" value="F:NADH dehydrogenase activity"/>
    <property type="evidence" value="ECO:0007669"/>
    <property type="project" value="TreeGrafter"/>
</dbReference>
<proteinExistence type="inferred from homology"/>
<dbReference type="Proteomes" id="UP000219111">
    <property type="component" value="Unassembled WGS sequence"/>
</dbReference>